<dbReference type="OrthoDB" id="9814826at2"/>
<evidence type="ECO:0000313" key="4">
    <source>
        <dbReference type="Proteomes" id="UP000431744"/>
    </source>
</evidence>
<evidence type="ECO:0000259" key="2">
    <source>
        <dbReference type="Pfam" id="PF03551"/>
    </source>
</evidence>
<comment type="caution">
    <text evidence="3">The sequence shown here is derived from an EMBL/GenBank/DDBJ whole genome shotgun (WGS) entry which is preliminary data.</text>
</comment>
<gene>
    <name evidence="3" type="ORF">F8O04_02040</name>
</gene>
<dbReference type="InterPro" id="IPR011991">
    <property type="entry name" value="ArsR-like_HTH"/>
</dbReference>
<proteinExistence type="predicted"/>
<dbReference type="PANTHER" id="PTHR43252">
    <property type="entry name" value="TRANSCRIPTIONAL REGULATOR YQJI"/>
    <property type="match status" value="1"/>
</dbReference>
<dbReference type="SUPFAM" id="SSF46785">
    <property type="entry name" value="Winged helix' DNA-binding domain"/>
    <property type="match status" value="1"/>
</dbReference>
<dbReference type="AlphaFoldDB" id="A0A6H9WJR7"/>
<name>A0A6H9WJR7_9MICO</name>
<dbReference type="InterPro" id="IPR036390">
    <property type="entry name" value="WH_DNA-bd_sf"/>
</dbReference>
<dbReference type="EMBL" id="WBJY01000001">
    <property type="protein sequence ID" value="KAB1649086.1"/>
    <property type="molecule type" value="Genomic_DNA"/>
</dbReference>
<dbReference type="RefSeq" id="WP_158027671.1">
    <property type="nucleotide sequence ID" value="NZ_BMHG01000001.1"/>
</dbReference>
<evidence type="ECO:0000313" key="3">
    <source>
        <dbReference type="EMBL" id="KAB1649086.1"/>
    </source>
</evidence>
<organism evidence="3 4">
    <name type="scientific">Pseudoclavibacter endophyticus</name>
    <dbReference type="NCBI Taxonomy" id="1778590"/>
    <lineage>
        <taxon>Bacteria</taxon>
        <taxon>Bacillati</taxon>
        <taxon>Actinomycetota</taxon>
        <taxon>Actinomycetes</taxon>
        <taxon>Micrococcales</taxon>
        <taxon>Microbacteriaceae</taxon>
        <taxon>Pseudoclavibacter</taxon>
    </lineage>
</organism>
<protein>
    <submittedName>
        <fullName evidence="3">PadR family transcriptional regulator</fullName>
    </submittedName>
</protein>
<dbReference type="Pfam" id="PF03551">
    <property type="entry name" value="PadR"/>
    <property type="match status" value="1"/>
</dbReference>
<reference evidence="3 4" key="1">
    <citation type="submission" date="2019-09" db="EMBL/GenBank/DDBJ databases">
        <title>Phylogeny of genus Pseudoclavibacter and closely related genus.</title>
        <authorList>
            <person name="Li Y."/>
        </authorList>
    </citation>
    <scope>NUCLEOTIDE SEQUENCE [LARGE SCALE GENOMIC DNA]</scope>
    <source>
        <strain evidence="3 4">EGI 60007</strain>
    </source>
</reference>
<feature type="region of interest" description="Disordered" evidence="1">
    <location>
        <begin position="187"/>
        <end position="256"/>
    </location>
</feature>
<dbReference type="CDD" id="cd00090">
    <property type="entry name" value="HTH_ARSR"/>
    <property type="match status" value="1"/>
</dbReference>
<sequence>MTPPVFAHGRLRLYLLALLNEQPRHGYELIQALTERFDGTYAPSAGTIYPRLAKLEAEGLVTKEVDGRKTIYRITDEGRREVESRADELADIESDVDNSVRRLAQELRDDLTVARDKLRSEFSAFRERQTGDEGSTWGSDFGKKASMFAHRAAEAATAGWSAGESQHRSGADIGASASAAFHAASGTFTTGEGVRDAAGGDGSPTDDRPRPQDAPTPPDETAASGDGTPSGGPAGTGESAPDGSGPDTSIARRADLSLDRFRQDVRQDLRRAEAEGRVTDDVLALIDAELSRVRDLLHHVLGPRDNR</sequence>
<dbReference type="InterPro" id="IPR005149">
    <property type="entry name" value="Tscrpt_reg_PadR_N"/>
</dbReference>
<dbReference type="Gene3D" id="1.10.10.10">
    <property type="entry name" value="Winged helix-like DNA-binding domain superfamily/Winged helix DNA-binding domain"/>
    <property type="match status" value="1"/>
</dbReference>
<dbReference type="InterPro" id="IPR036388">
    <property type="entry name" value="WH-like_DNA-bd_sf"/>
</dbReference>
<feature type="domain" description="Transcription regulator PadR N-terminal" evidence="2">
    <location>
        <begin position="15"/>
        <end position="83"/>
    </location>
</feature>
<keyword evidence="4" id="KW-1185">Reference proteome</keyword>
<accession>A0A6H9WJR7</accession>
<dbReference type="PANTHER" id="PTHR43252:SF7">
    <property type="entry name" value="TRANSCRIPTIONAL REGULATOR YQJI"/>
    <property type="match status" value="1"/>
</dbReference>
<evidence type="ECO:0000256" key="1">
    <source>
        <dbReference type="SAM" id="MobiDB-lite"/>
    </source>
</evidence>
<dbReference type="Proteomes" id="UP000431744">
    <property type="component" value="Unassembled WGS sequence"/>
</dbReference>